<feature type="compositionally biased region" description="Acidic residues" evidence="1">
    <location>
        <begin position="170"/>
        <end position="183"/>
    </location>
</feature>
<accession>A0ABR2NGR1</accession>
<gene>
    <name evidence="2" type="ORF">V6N11_063304</name>
</gene>
<feature type="compositionally biased region" description="Basic and acidic residues" evidence="1">
    <location>
        <begin position="159"/>
        <end position="169"/>
    </location>
</feature>
<evidence type="ECO:0000313" key="2">
    <source>
        <dbReference type="EMBL" id="KAK8975342.1"/>
    </source>
</evidence>
<proteinExistence type="predicted"/>
<comment type="caution">
    <text evidence="2">The sequence shown here is derived from an EMBL/GenBank/DDBJ whole genome shotgun (WGS) entry which is preliminary data.</text>
</comment>
<name>A0ABR2NGR1_9ROSI</name>
<sequence length="217" mass="24051">MVKVNHHNNRKAKQNVVDCAREVGEHENDALDKEVDQTVEHNAASNVEETYETIVEELYESKVVEEPQNDTIEKDTNEVEHDETPEKDANEFARDTTLEKDTNEAEHDVASEKDANEVAHDAAPEKGANEAAVEKDWVEVEDVVEEDAYSNEVGGGNKTADDTKPKMVEEGESEMNEEEEDADSGFFVSDGDVGEDEVAQTDVSNRVVHNLAGVYGD</sequence>
<organism evidence="2 3">
    <name type="scientific">Hibiscus sabdariffa</name>
    <name type="common">roselle</name>
    <dbReference type="NCBI Taxonomy" id="183260"/>
    <lineage>
        <taxon>Eukaryota</taxon>
        <taxon>Viridiplantae</taxon>
        <taxon>Streptophyta</taxon>
        <taxon>Embryophyta</taxon>
        <taxon>Tracheophyta</taxon>
        <taxon>Spermatophyta</taxon>
        <taxon>Magnoliopsida</taxon>
        <taxon>eudicotyledons</taxon>
        <taxon>Gunneridae</taxon>
        <taxon>Pentapetalae</taxon>
        <taxon>rosids</taxon>
        <taxon>malvids</taxon>
        <taxon>Malvales</taxon>
        <taxon>Malvaceae</taxon>
        <taxon>Malvoideae</taxon>
        <taxon>Hibiscus</taxon>
    </lineage>
</organism>
<protein>
    <submittedName>
        <fullName evidence="2">Uncharacterized protein</fullName>
    </submittedName>
</protein>
<feature type="region of interest" description="Disordered" evidence="1">
    <location>
        <begin position="62"/>
        <end position="192"/>
    </location>
</feature>
<keyword evidence="3" id="KW-1185">Reference proteome</keyword>
<feature type="compositionally biased region" description="Basic and acidic residues" evidence="1">
    <location>
        <begin position="62"/>
        <end position="138"/>
    </location>
</feature>
<feature type="region of interest" description="Disordered" evidence="1">
    <location>
        <begin position="28"/>
        <end position="50"/>
    </location>
</feature>
<evidence type="ECO:0000256" key="1">
    <source>
        <dbReference type="SAM" id="MobiDB-lite"/>
    </source>
</evidence>
<evidence type="ECO:0000313" key="3">
    <source>
        <dbReference type="Proteomes" id="UP001396334"/>
    </source>
</evidence>
<feature type="compositionally biased region" description="Acidic residues" evidence="1">
    <location>
        <begin position="139"/>
        <end position="149"/>
    </location>
</feature>
<dbReference type="Proteomes" id="UP001396334">
    <property type="component" value="Unassembled WGS sequence"/>
</dbReference>
<reference evidence="2 3" key="1">
    <citation type="journal article" date="2024" name="G3 (Bethesda)">
        <title>Genome assembly of Hibiscus sabdariffa L. provides insights into metabolisms of medicinal natural products.</title>
        <authorList>
            <person name="Kim T."/>
        </authorList>
    </citation>
    <scope>NUCLEOTIDE SEQUENCE [LARGE SCALE GENOMIC DNA]</scope>
    <source>
        <strain evidence="2">TK-2024</strain>
        <tissue evidence="2">Old leaves</tissue>
    </source>
</reference>
<feature type="compositionally biased region" description="Basic and acidic residues" evidence="1">
    <location>
        <begin position="28"/>
        <end position="39"/>
    </location>
</feature>
<dbReference type="EMBL" id="JBBPBN010000147">
    <property type="protein sequence ID" value="KAK8975342.1"/>
    <property type="molecule type" value="Genomic_DNA"/>
</dbReference>